<keyword evidence="1" id="KW-0547">Nucleotide-binding</keyword>
<dbReference type="PANTHER" id="PTHR32046">
    <property type="entry name" value="G DOMAIN-CONTAINING PROTEIN"/>
    <property type="match status" value="1"/>
</dbReference>
<evidence type="ECO:0000313" key="3">
    <source>
        <dbReference type="EMBL" id="CAI4003138.1"/>
    </source>
</evidence>
<dbReference type="Proteomes" id="UP001152797">
    <property type="component" value="Unassembled WGS sequence"/>
</dbReference>
<dbReference type="PANTHER" id="PTHR32046:SF12">
    <property type="entry name" value="AIG1-TYPE G DOMAIN-CONTAINING PROTEIN"/>
    <property type="match status" value="1"/>
</dbReference>
<gene>
    <name evidence="3" type="ORF">C1SCF055_LOCUS29030</name>
</gene>
<evidence type="ECO:0000313" key="6">
    <source>
        <dbReference type="Proteomes" id="UP001152797"/>
    </source>
</evidence>
<reference evidence="3" key="1">
    <citation type="submission" date="2022-10" db="EMBL/GenBank/DDBJ databases">
        <authorList>
            <person name="Chen Y."/>
            <person name="Dougan E. K."/>
            <person name="Chan C."/>
            <person name="Rhodes N."/>
            <person name="Thang M."/>
        </authorList>
    </citation>
    <scope>NUCLEOTIDE SEQUENCE</scope>
</reference>
<keyword evidence="6" id="KW-1185">Reference proteome</keyword>
<dbReference type="EMBL" id="CAMXCT030003223">
    <property type="protein sequence ID" value="CAL4790450.1"/>
    <property type="molecule type" value="Genomic_DNA"/>
</dbReference>
<dbReference type="InterPro" id="IPR025662">
    <property type="entry name" value="Sigma_54_int_dom_ATP-bd_1"/>
</dbReference>
<evidence type="ECO:0000313" key="4">
    <source>
        <dbReference type="EMBL" id="CAL1156513.1"/>
    </source>
</evidence>
<evidence type="ECO:0000313" key="5">
    <source>
        <dbReference type="EMBL" id="CAL4790450.1"/>
    </source>
</evidence>
<comment type="caution">
    <text evidence="3">The sequence shown here is derived from an EMBL/GenBank/DDBJ whole genome shotgun (WGS) entry which is preliminary data.</text>
</comment>
<dbReference type="GO" id="GO:0005525">
    <property type="term" value="F:GTP binding"/>
    <property type="evidence" value="ECO:0007669"/>
    <property type="project" value="InterPro"/>
</dbReference>
<dbReference type="EMBL" id="CAMXCT020003223">
    <property type="protein sequence ID" value="CAL1156513.1"/>
    <property type="molecule type" value="Genomic_DNA"/>
</dbReference>
<dbReference type="AlphaFoldDB" id="A0A9P1D3M0"/>
<dbReference type="InterPro" id="IPR006703">
    <property type="entry name" value="G_AIG1"/>
</dbReference>
<reference evidence="4" key="2">
    <citation type="submission" date="2024-04" db="EMBL/GenBank/DDBJ databases">
        <authorList>
            <person name="Chen Y."/>
            <person name="Shah S."/>
            <person name="Dougan E. K."/>
            <person name="Thang M."/>
            <person name="Chan C."/>
        </authorList>
    </citation>
    <scope>NUCLEOTIDE SEQUENCE [LARGE SCALE GENOMIC DNA]</scope>
</reference>
<dbReference type="Pfam" id="PF04548">
    <property type="entry name" value="AIG1"/>
    <property type="match status" value="1"/>
</dbReference>
<protein>
    <submittedName>
        <fullName evidence="5">AIG1-type G domain-containing protein</fullName>
    </submittedName>
</protein>
<feature type="domain" description="AIG1-type G" evidence="2">
    <location>
        <begin position="96"/>
        <end position="180"/>
    </location>
</feature>
<evidence type="ECO:0000259" key="2">
    <source>
        <dbReference type="Pfam" id="PF04548"/>
    </source>
</evidence>
<dbReference type="OrthoDB" id="313398at2759"/>
<dbReference type="Gene3D" id="3.40.50.300">
    <property type="entry name" value="P-loop containing nucleotide triphosphate hydrolases"/>
    <property type="match status" value="1"/>
</dbReference>
<dbReference type="InterPro" id="IPR027417">
    <property type="entry name" value="P-loop_NTPase"/>
</dbReference>
<organism evidence="3">
    <name type="scientific">Cladocopium goreaui</name>
    <dbReference type="NCBI Taxonomy" id="2562237"/>
    <lineage>
        <taxon>Eukaryota</taxon>
        <taxon>Sar</taxon>
        <taxon>Alveolata</taxon>
        <taxon>Dinophyceae</taxon>
        <taxon>Suessiales</taxon>
        <taxon>Symbiodiniaceae</taxon>
        <taxon>Cladocopium</taxon>
    </lineage>
</organism>
<evidence type="ECO:0000256" key="1">
    <source>
        <dbReference type="ARBA" id="ARBA00022741"/>
    </source>
</evidence>
<dbReference type="SUPFAM" id="SSF52540">
    <property type="entry name" value="P-loop containing nucleoside triphosphate hydrolases"/>
    <property type="match status" value="2"/>
</dbReference>
<dbReference type="PROSITE" id="PS00675">
    <property type="entry name" value="SIGMA54_INTERACT_1"/>
    <property type="match status" value="1"/>
</dbReference>
<sequence length="498" mass="56255">MGAGKSLFTKFERDCNYTVLLLGQTGSGKTSLLNLIANCLGVNHILDEGVLSAGELHAFGQGRVTDLSVENALSDPMASKTSDARVYQIELARNWFFTIIDTPGFGDSRGLEVDKQHVQRIMACLAEKIQTINCVMVVQNGRESRMTPTMEYVLSQLTAVMPKAVLDHVVAVFTNTENKRKLHFKVEKFQTFGMGIPKFECIENPFGMVQHLTAAYGLNLPEEDREDLTVEIRNSLKALEKVGWLVHDMTPVPSMRFQELNAQRERIEALLANNLELIVERERLVADLQRHRQQIVSSGVLSHLTRRVTRWEIKFEMFPWSKYVCHVPDCHCNCATSNVISPFASLWCYFHEQNVCTTCGHTYARHRVSRDGWQSRQVTEHVEVGTSVSEAERLLRRRIEEAGRQKLALAQELDRALEDYAKLGLRNAYLHLLRSQKAILEERLAAMPGETLKNLLDRLVNSLKEVEEAAESTCFCFVGAADTVLRSSIVGTRLSVQC</sequence>
<proteinExistence type="predicted"/>
<dbReference type="EMBL" id="CAMXCT010003223">
    <property type="protein sequence ID" value="CAI4003138.1"/>
    <property type="molecule type" value="Genomic_DNA"/>
</dbReference>
<accession>A0A9P1D3M0</accession>
<name>A0A9P1D3M0_9DINO</name>